<feature type="transmembrane region" description="Helical" evidence="9">
    <location>
        <begin position="35"/>
        <end position="51"/>
    </location>
</feature>
<dbReference type="SUPFAM" id="SSF55874">
    <property type="entry name" value="ATPase domain of HSP90 chaperone/DNA topoisomerase II/histidine kinase"/>
    <property type="match status" value="1"/>
</dbReference>
<evidence type="ECO:0000256" key="5">
    <source>
        <dbReference type="ARBA" id="ARBA00022741"/>
    </source>
</evidence>
<evidence type="ECO:0000256" key="8">
    <source>
        <dbReference type="ARBA" id="ARBA00023012"/>
    </source>
</evidence>
<comment type="caution">
    <text evidence="11">The sequence shown here is derived from an EMBL/GenBank/DDBJ whole genome shotgun (WGS) entry which is preliminary data.</text>
</comment>
<dbReference type="PANTHER" id="PTHR24421">
    <property type="entry name" value="NITRATE/NITRITE SENSOR PROTEIN NARX-RELATED"/>
    <property type="match status" value="1"/>
</dbReference>
<evidence type="ECO:0000256" key="2">
    <source>
        <dbReference type="ARBA" id="ARBA00012438"/>
    </source>
</evidence>
<keyword evidence="6 11" id="KW-0418">Kinase</keyword>
<keyword evidence="4" id="KW-0808">Transferase</keyword>
<organism evidence="11 12">
    <name type="scientific">Catenulispora yoronensis</name>
    <dbReference type="NCBI Taxonomy" id="450799"/>
    <lineage>
        <taxon>Bacteria</taxon>
        <taxon>Bacillati</taxon>
        <taxon>Actinomycetota</taxon>
        <taxon>Actinomycetes</taxon>
        <taxon>Catenulisporales</taxon>
        <taxon>Catenulisporaceae</taxon>
        <taxon>Catenulispora</taxon>
    </lineage>
</organism>
<dbReference type="PANTHER" id="PTHR24421:SF10">
    <property type="entry name" value="NITRATE_NITRITE SENSOR PROTEIN NARQ"/>
    <property type="match status" value="1"/>
</dbReference>
<evidence type="ECO:0000256" key="1">
    <source>
        <dbReference type="ARBA" id="ARBA00000085"/>
    </source>
</evidence>
<proteinExistence type="predicted"/>
<dbReference type="Gene3D" id="1.20.5.1930">
    <property type="match status" value="1"/>
</dbReference>
<evidence type="ECO:0000259" key="10">
    <source>
        <dbReference type="Pfam" id="PF07730"/>
    </source>
</evidence>
<dbReference type="EC" id="2.7.13.3" evidence="2"/>
<sequence>MAAWAGRAFGFVWIGLLTIGTSIHGHEHGTVTVQIAGYAVIGAAMLGWALIESRTAPNTPSGTAMVLLLALVSGASGFLCMSHNGALMVLFAAIAALIAGGDVALDTALAVAGVGILGVMVGALIFGNTDAAALIGFPATILSALFIGRHRRAYRVQAEQATALLERTQELQELQRHTDVLDERTRIAREIHDVLAHSLGGLSIQIQAARAVLEDGNVEKALHVLDTAQRIASDGLVETKRAVHALRADIALDQELSTLTKTHNSHYGAEVSFRIDGAPRELSPAATMALLRIAQEALVNAAKHAAREAVELTLAYDDGETRLSVSNAVPADASPTTLQTVNGGYGLTGMKERLLLIGGTLDAGRHDDTWTVTAKAPV</sequence>
<keyword evidence="12" id="KW-1185">Reference proteome</keyword>
<keyword evidence="8" id="KW-0902">Two-component regulatory system</keyword>
<evidence type="ECO:0000256" key="9">
    <source>
        <dbReference type="SAM" id="Phobius"/>
    </source>
</evidence>
<evidence type="ECO:0000313" key="12">
    <source>
        <dbReference type="Proteomes" id="UP001500751"/>
    </source>
</evidence>
<gene>
    <name evidence="11" type="ORF">GCM10009839_51750</name>
</gene>
<feature type="transmembrane region" description="Helical" evidence="9">
    <location>
        <begin position="108"/>
        <end position="125"/>
    </location>
</feature>
<feature type="domain" description="Signal transduction histidine kinase subgroup 3 dimerisation and phosphoacceptor" evidence="10">
    <location>
        <begin position="183"/>
        <end position="248"/>
    </location>
</feature>
<dbReference type="InterPro" id="IPR011712">
    <property type="entry name" value="Sig_transdc_His_kin_sub3_dim/P"/>
</dbReference>
<reference evidence="11 12" key="1">
    <citation type="journal article" date="2019" name="Int. J. Syst. Evol. Microbiol.">
        <title>The Global Catalogue of Microorganisms (GCM) 10K type strain sequencing project: providing services to taxonomists for standard genome sequencing and annotation.</title>
        <authorList>
            <consortium name="The Broad Institute Genomics Platform"/>
            <consortium name="The Broad Institute Genome Sequencing Center for Infectious Disease"/>
            <person name="Wu L."/>
            <person name="Ma J."/>
        </authorList>
    </citation>
    <scope>NUCLEOTIDE SEQUENCE [LARGE SCALE GENOMIC DNA]</scope>
    <source>
        <strain evidence="11 12">JCM 16014</strain>
    </source>
</reference>
<name>A0ABN2URW9_9ACTN</name>
<evidence type="ECO:0000256" key="6">
    <source>
        <dbReference type="ARBA" id="ARBA00022777"/>
    </source>
</evidence>
<keyword evidence="5" id="KW-0547">Nucleotide-binding</keyword>
<dbReference type="Proteomes" id="UP001500751">
    <property type="component" value="Unassembled WGS sequence"/>
</dbReference>
<evidence type="ECO:0000256" key="4">
    <source>
        <dbReference type="ARBA" id="ARBA00022679"/>
    </source>
</evidence>
<keyword evidence="9" id="KW-0472">Membrane</keyword>
<dbReference type="GO" id="GO:0016301">
    <property type="term" value="F:kinase activity"/>
    <property type="evidence" value="ECO:0007669"/>
    <property type="project" value="UniProtKB-KW"/>
</dbReference>
<keyword evidence="3" id="KW-0597">Phosphoprotein</keyword>
<evidence type="ECO:0000256" key="3">
    <source>
        <dbReference type="ARBA" id="ARBA00022553"/>
    </source>
</evidence>
<dbReference type="Pfam" id="PF07730">
    <property type="entry name" value="HisKA_3"/>
    <property type="match status" value="1"/>
</dbReference>
<protein>
    <recommendedName>
        <fullName evidence="2">histidine kinase</fullName>
        <ecNumber evidence="2">2.7.13.3</ecNumber>
    </recommendedName>
</protein>
<dbReference type="CDD" id="cd16917">
    <property type="entry name" value="HATPase_UhpB-NarQ-NarX-like"/>
    <property type="match status" value="1"/>
</dbReference>
<evidence type="ECO:0000256" key="7">
    <source>
        <dbReference type="ARBA" id="ARBA00022840"/>
    </source>
</evidence>
<dbReference type="Gene3D" id="3.30.565.10">
    <property type="entry name" value="Histidine kinase-like ATPase, C-terminal domain"/>
    <property type="match status" value="1"/>
</dbReference>
<evidence type="ECO:0000313" key="11">
    <source>
        <dbReference type="EMBL" id="GAA2042585.1"/>
    </source>
</evidence>
<dbReference type="InterPro" id="IPR036890">
    <property type="entry name" value="HATPase_C_sf"/>
</dbReference>
<feature type="transmembrane region" description="Helical" evidence="9">
    <location>
        <begin position="63"/>
        <end position="79"/>
    </location>
</feature>
<feature type="transmembrane region" description="Helical" evidence="9">
    <location>
        <begin position="131"/>
        <end position="148"/>
    </location>
</feature>
<comment type="catalytic activity">
    <reaction evidence="1">
        <text>ATP + protein L-histidine = ADP + protein N-phospho-L-histidine.</text>
        <dbReference type="EC" id="2.7.13.3"/>
    </reaction>
</comment>
<accession>A0ABN2URW9</accession>
<dbReference type="InterPro" id="IPR050482">
    <property type="entry name" value="Sensor_HK_TwoCompSys"/>
</dbReference>
<dbReference type="EMBL" id="BAAAQN010000033">
    <property type="protein sequence ID" value="GAA2042585.1"/>
    <property type="molecule type" value="Genomic_DNA"/>
</dbReference>
<feature type="transmembrane region" description="Helical" evidence="9">
    <location>
        <begin position="85"/>
        <end position="101"/>
    </location>
</feature>
<keyword evidence="9" id="KW-1133">Transmembrane helix</keyword>
<keyword evidence="9" id="KW-0812">Transmembrane</keyword>
<keyword evidence="7" id="KW-0067">ATP-binding</keyword>